<evidence type="ECO:0000313" key="2">
    <source>
        <dbReference type="Proteomes" id="UP000789833"/>
    </source>
</evidence>
<dbReference type="Pfam" id="PF05256">
    <property type="entry name" value="UPF0223"/>
    <property type="match status" value="1"/>
</dbReference>
<dbReference type="InterPro" id="IPR007920">
    <property type="entry name" value="UPF0223"/>
</dbReference>
<organism evidence="1 2">
    <name type="scientific">Sutcliffiella rhizosphaerae</name>
    <dbReference type="NCBI Taxonomy" id="2880967"/>
    <lineage>
        <taxon>Bacteria</taxon>
        <taxon>Bacillati</taxon>
        <taxon>Bacillota</taxon>
        <taxon>Bacilli</taxon>
        <taxon>Bacillales</taxon>
        <taxon>Bacillaceae</taxon>
        <taxon>Sutcliffiella</taxon>
    </lineage>
</organism>
<dbReference type="InterPro" id="IPR023324">
    <property type="entry name" value="BH2638-like_sf"/>
</dbReference>
<dbReference type="Gene3D" id="1.10.220.80">
    <property type="entry name" value="BH2638-like"/>
    <property type="match status" value="1"/>
</dbReference>
<keyword evidence="2" id="KW-1185">Reference proteome</keyword>
<sequence>MEFSYPMSYDWSTDELIDVIAFYEAVEKAYTKGVERDHILDLYRRFKEIVPSKAQEKNLGMEYEEMSGFSIYKAMKKAKEMLSGEIVKVS</sequence>
<reference evidence="1 2" key="1">
    <citation type="submission" date="2021-10" db="EMBL/GenBank/DDBJ databases">
        <authorList>
            <person name="Criscuolo A."/>
        </authorList>
    </citation>
    <scope>NUCLEOTIDE SEQUENCE [LARGE SCALE GENOMIC DNA]</scope>
    <source>
        <strain evidence="2">CIP 111883</strain>
    </source>
</reference>
<accession>A0ABN8A423</accession>
<name>A0ABN8A423_9BACI</name>
<protein>
    <submittedName>
        <fullName evidence="1">Uncharacterized protein</fullName>
    </submittedName>
</protein>
<dbReference type="PIRSF" id="PIRSF037260">
    <property type="entry name" value="UPF0223"/>
    <property type="match status" value="1"/>
</dbReference>
<gene>
    <name evidence="1" type="ORF">BACCIP111883_00637</name>
</gene>
<dbReference type="SUPFAM" id="SSF158504">
    <property type="entry name" value="BH2638-like"/>
    <property type="match status" value="1"/>
</dbReference>
<comment type="caution">
    <text evidence="1">The sequence shown here is derived from an EMBL/GenBank/DDBJ whole genome shotgun (WGS) entry which is preliminary data.</text>
</comment>
<dbReference type="EMBL" id="CAKJTJ010000002">
    <property type="protein sequence ID" value="CAG9619869.1"/>
    <property type="molecule type" value="Genomic_DNA"/>
</dbReference>
<proteinExistence type="predicted"/>
<dbReference type="Proteomes" id="UP000789833">
    <property type="component" value="Unassembled WGS sequence"/>
</dbReference>
<dbReference type="NCBIfam" id="NF003353">
    <property type="entry name" value="PRK04387.1"/>
    <property type="match status" value="1"/>
</dbReference>
<evidence type="ECO:0000313" key="1">
    <source>
        <dbReference type="EMBL" id="CAG9619869.1"/>
    </source>
</evidence>
<dbReference type="RefSeq" id="WP_230499796.1">
    <property type="nucleotide sequence ID" value="NZ_CAKJTJ010000002.1"/>
</dbReference>